<protein>
    <submittedName>
        <fullName evidence="1">Uncharacterized protein</fullName>
    </submittedName>
</protein>
<sequence>MNFLLWGWNWASKVIVQEWDNNGLPKPPGYWKNPETWQIWDRKKVLGRCAGDDGDLTFDNENVRVTREEERAYATLFKHSCTGKNGYRIIWYHDRLRQNVAMALMQIFCPAQITYMMTWQVEFVKRAMRVDCIHRTCIFWTATRQHIKLIQGGSACYLSPFFINFYRDPSRATRKDKGKAVLMEEVSPRQDEVPSAGIKMKTPLKRTAEVLAVSSHTEEDLAALEEVAVMAVEDVGRAACGSQKVASPGHPPGQSYWRRVLQKRLAKEVEKRVYSEKACEGLLEDVEKAKCVTVNLLSNLEACQIAYNTGSLRVDELTAASEKKEQEYEIELTAKAKKLAESAAARISDLELI</sequence>
<accession>A0A176WMV9</accession>
<proteinExistence type="predicted"/>
<evidence type="ECO:0000313" key="1">
    <source>
        <dbReference type="EMBL" id="OAE33775.1"/>
    </source>
</evidence>
<keyword evidence="2" id="KW-1185">Reference proteome</keyword>
<reference evidence="1" key="1">
    <citation type="submission" date="2016-03" db="EMBL/GenBank/DDBJ databases">
        <title>Mechanisms controlling the formation of the plant cell surface in tip-growing cells are functionally conserved among land plants.</title>
        <authorList>
            <person name="Honkanen S."/>
            <person name="Jones V.A."/>
            <person name="Morieri G."/>
            <person name="Champion C."/>
            <person name="Hetherington A.J."/>
            <person name="Kelly S."/>
            <person name="Saint-Marcoux D."/>
            <person name="Proust H."/>
            <person name="Prescott H."/>
            <person name="Dolan L."/>
        </authorList>
    </citation>
    <scope>NUCLEOTIDE SEQUENCE [LARGE SCALE GENOMIC DNA]</scope>
    <source>
        <tissue evidence="1">Whole gametophyte</tissue>
    </source>
</reference>
<dbReference type="EMBL" id="LVLJ01000536">
    <property type="protein sequence ID" value="OAE33775.1"/>
    <property type="molecule type" value="Genomic_DNA"/>
</dbReference>
<organism evidence="1 2">
    <name type="scientific">Marchantia polymorpha subsp. ruderalis</name>
    <dbReference type="NCBI Taxonomy" id="1480154"/>
    <lineage>
        <taxon>Eukaryota</taxon>
        <taxon>Viridiplantae</taxon>
        <taxon>Streptophyta</taxon>
        <taxon>Embryophyta</taxon>
        <taxon>Marchantiophyta</taxon>
        <taxon>Marchantiopsida</taxon>
        <taxon>Marchantiidae</taxon>
        <taxon>Marchantiales</taxon>
        <taxon>Marchantiaceae</taxon>
        <taxon>Marchantia</taxon>
    </lineage>
</organism>
<evidence type="ECO:0000313" key="2">
    <source>
        <dbReference type="Proteomes" id="UP000077202"/>
    </source>
</evidence>
<comment type="caution">
    <text evidence="1">The sequence shown here is derived from an EMBL/GenBank/DDBJ whole genome shotgun (WGS) entry which is preliminary data.</text>
</comment>
<dbReference type="AlphaFoldDB" id="A0A176WMV9"/>
<gene>
    <name evidence="1" type="ORF">AXG93_1671s1020</name>
</gene>
<name>A0A176WMV9_MARPO</name>
<dbReference type="Proteomes" id="UP000077202">
    <property type="component" value="Unassembled WGS sequence"/>
</dbReference>